<feature type="domain" description="Metallo-beta-lactamase" evidence="1">
    <location>
        <begin position="21"/>
        <end position="228"/>
    </location>
</feature>
<dbReference type="RefSeq" id="WP_069965192.1">
    <property type="nucleotide sequence ID" value="NZ_CM124774.1"/>
</dbReference>
<dbReference type="SMART" id="SM00849">
    <property type="entry name" value="Lactamase_B"/>
    <property type="match status" value="1"/>
</dbReference>
<evidence type="ECO:0000313" key="2">
    <source>
        <dbReference type="EMBL" id="OEJ77196.1"/>
    </source>
</evidence>
<dbReference type="Gene3D" id="3.60.15.10">
    <property type="entry name" value="Ribonuclease Z/Hydroxyacylglutathione hydrolase-like"/>
    <property type="match status" value="1"/>
</dbReference>
<dbReference type="InterPro" id="IPR001279">
    <property type="entry name" value="Metallo-B-lactamas"/>
</dbReference>
<gene>
    <name evidence="2" type="ORF">BH720_00525</name>
</gene>
<dbReference type="PANTHER" id="PTHR42663">
    <property type="entry name" value="HYDROLASE C777.06C-RELATED-RELATED"/>
    <property type="match status" value="1"/>
</dbReference>
<dbReference type="OrthoDB" id="9803916at2"/>
<accession>A0A1E5QRE0</accession>
<dbReference type="SUPFAM" id="SSF56281">
    <property type="entry name" value="Metallo-hydrolase/oxidoreductase"/>
    <property type="match status" value="1"/>
</dbReference>
<dbReference type="GO" id="GO:0046872">
    <property type="term" value="F:metal ion binding"/>
    <property type="evidence" value="ECO:0007669"/>
    <property type="project" value="UniProtKB-KW"/>
</dbReference>
<dbReference type="GO" id="GO:0016787">
    <property type="term" value="F:hydrolase activity"/>
    <property type="evidence" value="ECO:0007669"/>
    <property type="project" value="UniProtKB-KW"/>
</dbReference>
<dbReference type="Pfam" id="PF23023">
    <property type="entry name" value="Anti-Pycsar_Apyc1"/>
    <property type="match status" value="1"/>
</dbReference>
<name>A0A1E5QRE0_9CYAN</name>
<dbReference type="STRING" id="1781255.BH720_00525"/>
<comment type="caution">
    <text evidence="2">The sequence shown here is derived from an EMBL/GenBank/DDBJ whole genome shotgun (WGS) entry which is preliminary data.</text>
</comment>
<dbReference type="AlphaFoldDB" id="A0A1E5QRE0"/>
<reference evidence="2" key="1">
    <citation type="submission" date="2016-09" db="EMBL/GenBank/DDBJ databases">
        <title>Draft genome of thermotolerant cyanobacterium Desertifilum sp. strain IPPAS B-1220.</title>
        <authorList>
            <person name="Sinetova M.A."/>
            <person name="Bolakhan K."/>
            <person name="Zayadan B.K."/>
            <person name="Mironov K.S."/>
            <person name="Ustinova V."/>
            <person name="Kupriyanova E.V."/>
            <person name="Sidorov R.A."/>
            <person name="Skrypnik A.N."/>
            <person name="Gogoleva N.E."/>
            <person name="Gogolev Y.V."/>
            <person name="Los D.A."/>
        </authorList>
    </citation>
    <scope>NUCLEOTIDE SEQUENCE [LARGE SCALE GENOMIC DNA]</scope>
    <source>
        <strain evidence="2">IPPAS B-1220</strain>
    </source>
</reference>
<evidence type="ECO:0000259" key="1">
    <source>
        <dbReference type="SMART" id="SM00849"/>
    </source>
</evidence>
<dbReference type="PANTHER" id="PTHR42663:SF6">
    <property type="entry name" value="HYDROLASE C777.06C-RELATED"/>
    <property type="match status" value="1"/>
</dbReference>
<sequence>MTQLIFLGSGSAFTVGADNFQSNLLLINSQNQKLLIDCGTDIRLSLHAAGFSHRDITDIYISHLHSDHSGGLEYIGFATKFDPSCASPNLYISEDLAGDLWEKTLAGGMASIEGSIAQLSTFFQVCPVPLEQSFQWSDIEFKPVRVKHIHNGQFTVPSYGLFFKLGQTKIFFTSDIQFALECVWDLYEQADLIFQDTETAKYPSKVHAHYQDLCQLPAEIKRKMWLYHYQPGVLPNAIADGFQGFVKRGQVFDFSQDSLQIL</sequence>
<organism evidence="2">
    <name type="scientific">Desertifilum tharense IPPAS B-1220</name>
    <dbReference type="NCBI Taxonomy" id="1781255"/>
    <lineage>
        <taxon>Bacteria</taxon>
        <taxon>Bacillati</taxon>
        <taxon>Cyanobacteriota</taxon>
        <taxon>Cyanophyceae</taxon>
        <taxon>Desertifilales</taxon>
        <taxon>Desertifilaceae</taxon>
        <taxon>Desertifilum</taxon>
    </lineage>
</organism>
<proteinExistence type="predicted"/>
<dbReference type="EMBL" id="MJGC01000010">
    <property type="protein sequence ID" value="OEJ77196.1"/>
    <property type="molecule type" value="Genomic_DNA"/>
</dbReference>
<protein>
    <submittedName>
        <fullName evidence="2">MBL fold hydrolase</fullName>
    </submittedName>
</protein>
<dbReference type="InterPro" id="IPR036866">
    <property type="entry name" value="RibonucZ/Hydroxyglut_hydro"/>
</dbReference>
<keyword evidence="2" id="KW-0378">Hydrolase</keyword>